<dbReference type="InterPro" id="IPR043161">
    <property type="entry name" value="DOCK_C_lobe_A"/>
</dbReference>
<protein>
    <submittedName>
        <fullName evidence="4">DEKNAAC101870</fullName>
    </submittedName>
</protein>
<feature type="compositionally biased region" description="Pro residues" evidence="2">
    <location>
        <begin position="759"/>
        <end position="772"/>
    </location>
</feature>
<dbReference type="PANTHER" id="PTHR45653:SF10">
    <property type="entry name" value="MYOBLAST CITY, ISOFORM B"/>
    <property type="match status" value="1"/>
</dbReference>
<dbReference type="Gene3D" id="1.20.58.740">
    <property type="match status" value="1"/>
</dbReference>
<evidence type="ECO:0000313" key="5">
    <source>
        <dbReference type="Proteomes" id="UP000290900"/>
    </source>
</evidence>
<dbReference type="Pfam" id="PF16172">
    <property type="entry name" value="DOCK_N"/>
    <property type="match status" value="1"/>
</dbReference>
<dbReference type="InterPro" id="IPR026791">
    <property type="entry name" value="DOCK"/>
</dbReference>
<evidence type="ECO:0000256" key="2">
    <source>
        <dbReference type="SAM" id="MobiDB-lite"/>
    </source>
</evidence>
<dbReference type="Proteomes" id="UP000290900">
    <property type="component" value="Unassembled WGS sequence"/>
</dbReference>
<evidence type="ECO:0000259" key="3">
    <source>
        <dbReference type="PROSITE" id="PS51651"/>
    </source>
</evidence>
<feature type="compositionally biased region" description="Low complexity" evidence="2">
    <location>
        <begin position="540"/>
        <end position="552"/>
    </location>
</feature>
<dbReference type="InterPro" id="IPR043162">
    <property type="entry name" value="DOCK_C_lobe_C"/>
</dbReference>
<proteinExistence type="inferred from homology"/>
<keyword evidence="5" id="KW-1185">Reference proteome</keyword>
<dbReference type="GO" id="GO:0007264">
    <property type="term" value="P:small GTPase-mediated signal transduction"/>
    <property type="evidence" value="ECO:0007669"/>
    <property type="project" value="InterPro"/>
</dbReference>
<dbReference type="GO" id="GO:0005085">
    <property type="term" value="F:guanyl-nucleotide exchange factor activity"/>
    <property type="evidence" value="ECO:0007669"/>
    <property type="project" value="InterPro"/>
</dbReference>
<dbReference type="InterPro" id="IPR027357">
    <property type="entry name" value="DOCKER_dom"/>
</dbReference>
<dbReference type="CDD" id="cd11684">
    <property type="entry name" value="DHR2_DOCK"/>
    <property type="match status" value="1"/>
</dbReference>
<dbReference type="Gene3D" id="1.25.40.410">
    <property type="match status" value="1"/>
</dbReference>
<feature type="region of interest" description="Disordered" evidence="2">
    <location>
        <begin position="755"/>
        <end position="779"/>
    </location>
</feature>
<accession>A0A448YJB4</accession>
<dbReference type="PANTHER" id="PTHR45653">
    <property type="entry name" value="DEDICATOR OF CYTOKINESIS"/>
    <property type="match status" value="1"/>
</dbReference>
<dbReference type="GO" id="GO:0005886">
    <property type="term" value="C:plasma membrane"/>
    <property type="evidence" value="ECO:0007669"/>
    <property type="project" value="TreeGrafter"/>
</dbReference>
<evidence type="ECO:0000313" key="4">
    <source>
        <dbReference type="EMBL" id="VEU21000.1"/>
    </source>
</evidence>
<dbReference type="GO" id="GO:0005737">
    <property type="term" value="C:cytoplasm"/>
    <property type="evidence" value="ECO:0007669"/>
    <property type="project" value="TreeGrafter"/>
</dbReference>
<reference evidence="4 5" key="1">
    <citation type="submission" date="2018-12" db="EMBL/GenBank/DDBJ databases">
        <authorList>
            <person name="Tiukova I."/>
            <person name="Dainat J."/>
        </authorList>
    </citation>
    <scope>NUCLEOTIDE SEQUENCE [LARGE SCALE GENOMIC DNA]</scope>
</reference>
<dbReference type="Pfam" id="PF25338">
    <property type="entry name" value="C2_DCK_4th"/>
    <property type="match status" value="1"/>
</dbReference>
<dbReference type="EMBL" id="CAACVR010000008">
    <property type="protein sequence ID" value="VEU21000.1"/>
    <property type="molecule type" value="Genomic_DNA"/>
</dbReference>
<gene>
    <name evidence="4" type="ORF">BRENAR_LOCUS1735</name>
</gene>
<dbReference type="FunCoup" id="A0A448YJB4">
    <property type="interactions" value="15"/>
</dbReference>
<dbReference type="OrthoDB" id="18896at2759"/>
<sequence>MPSSSPSPLTWHPLHGLTSAKVVRPFQPLEGQVSKAVAKTFRNLYPGDLVYLFESTSEDGSIDSDLWGRGYVVSQPVPSDFSAASTNLASLPKSRTAVIVVPFSCLAEFEEMQVPDETETAAQNILDQSAFDDGALLDDIAYDNTSSQPSKPSRPSVPLDSLSLASTSSSLAHEITLQMKNLAVVMFALYAQNDIEFFKKLVDIFKELDDLRINMSHGLLTKWEDQVARKNIVMLFNRIAKLLASSGGKINRGARKTTRDVSGSDSILARDEMTGELFDIESADPARVAQNQLLGALSPNYPLMRNAISFVPEKNHKFEAPAASNILIDFKEVSGSSAIVPKGYDGMTAFMYLRNAKKRLTQAFSVTINPDQAVFLDNLSAALFTNIPASEVDSGKIYLVAILTERIKLSVQKSTSEQTLKSIRKGICAGVADVSRVFSRKKSHLASGEAHRFVVKLFSSFLVGHQKQPQDISQLYPGMNQKIAMSIAMANSGWGELVDRIISGSDKGVAVNPRAEKLILSIKELREEVAAEDAPPSPTTPSSGDPFSPSSSLDAAEFAPLRRVSTNSSSAGSATSALASINTISFNPLASPPELIYLRVAKFGDLGIKFSERTFLTVELRSSSSRIRFAGGANEATKASWQFLSLAPAESLNEVVQISGISRPTNSDSDYLFFDVFANGSLLGRGKYLLRSQNRVFDTGLFLKKGQSVDIVGSQGNQGIGALEFDLKYVGGVYNVDDAAEGVLRWRDHQDSGYQILPGAPPAPHGAPPAPPIASASGSGVSGSSSAAASSTLASSASDLSSLLSRFRRSDTATLAKFFPQLLYNLINIFDHAISTGNSGLKASSFEAIVHMLDVTIARHRDYVTLFDQFIAQYGHSLPAVGEILLSRLTAHFSAFNTTWNSTGRALCRVSILLLRIADACIRHRAEFVTQGYRFVEAITAFLSSTKESLVSDQLLIFEVLELYLDILRHSFQISELATFAVAWANATGLRGLASFEDPGSNALANRRRTREHRVLISKLMFVRRLLAGFIVSQGSQTSRELVLVAAFKVSFRVLNSSIIDIECSRLALGVLLAICEACKKGYETAHPISTPLHLTLVRSLPLLATLFNRYYAYCSNNGLLKPKRVYTQLFPNVCPFTEYTMDSIVSDESFAEILIEYSVIVAFVTEIAWKCKEDVTRYLASPSNYEAAMANYAPLNEFLGPPGIALTSTEDLKDFVKALRAQVAAQHYPGDRWLSLRAMMVHAVEKGVEIVEPMMEKLADEVVVSTPLSGTPRPGTPSSGATSSFIQAAVPVTDFDPQLWTNYISALLRSATCKPASLEHLAGIPRKGCLKLTQDIRTPAAETLSTLWDLLGNTAPPEDVQRFQITHFGGHQRELVINGDHTFLSLLFLLGMQRNPKCKEVGTSIFWSIIAGEMSASENLFSLEQKCVTALYNMFEKATGYIPEAPEIKEFVNGLREALRKLDTEDVAQPAVAQFTDTIASYLDTLAGLQSIPEGEEFDDDRTFYRIKISGYLLDVDRPELFQSFVADMYNANLTKENFVQAALSLQLLADTYEWNPSVYLPECNSPSFPRQTEFRRKADLYKLIAQQLTKGSKLEQAVEVFQELLDAYQRSNFDLEGLSFCHGQLSHLYSALQSVDRLDSTFFKISFIGYGFPETIRGKQFVYEGLPYEHITSINHRLIRLYPGSRVITSDDEAAKLLIETPFGRYLHIKAVTPKKTVFQAALSFMAQQYVENRSLNTFVSTRRLPGSSSITSLWTEEATYVTYMTFPTLMNRSEIQQATVLKLSPVKNAIKSLIKQQEELASIETLIHQNLRDNVSVASLASTSMFGNLSRILAGTVDSPVNGGMGQYRVFFDKQREEENAKANYEEIAEYENDSRDLKACFSSVVSLLCRLLKLHGLIVPENLRSQHEAMLELFGSNFQREITDLQLDVATPLDYNILMDSLTSRNIRSRRRHVAGTVSPSSASSLHRRPARETQSIANSSGLANSTTISDDTNFDARATSVIYSTGDERSSFTGAATESFYSRAPSKRTILNYR</sequence>
<name>A0A448YJB4_BRENA</name>
<comment type="similarity">
    <text evidence="1">Belongs to the DOCK family.</text>
</comment>
<dbReference type="STRING" id="13370.A0A448YJB4"/>
<feature type="region of interest" description="Disordered" evidence="2">
    <location>
        <begin position="1958"/>
        <end position="1994"/>
    </location>
</feature>
<feature type="region of interest" description="Disordered" evidence="2">
    <location>
        <begin position="530"/>
        <end position="552"/>
    </location>
</feature>
<feature type="compositionally biased region" description="Polar residues" evidence="2">
    <location>
        <begin position="1977"/>
        <end position="1994"/>
    </location>
</feature>
<dbReference type="InterPro" id="IPR057500">
    <property type="entry name" value="C2_DCK1_4th"/>
</dbReference>
<dbReference type="InterPro" id="IPR032376">
    <property type="entry name" value="DOCK_N"/>
</dbReference>
<evidence type="ECO:0000256" key="1">
    <source>
        <dbReference type="PROSITE-ProRule" id="PRU00984"/>
    </source>
</evidence>
<dbReference type="InParanoid" id="A0A448YJB4"/>
<feature type="domain" description="DOCKER" evidence="3">
    <location>
        <begin position="1514"/>
        <end position="1934"/>
    </location>
</feature>
<organism evidence="4 5">
    <name type="scientific">Brettanomyces naardenensis</name>
    <name type="common">Yeast</name>
    <dbReference type="NCBI Taxonomy" id="13370"/>
    <lineage>
        <taxon>Eukaryota</taxon>
        <taxon>Fungi</taxon>
        <taxon>Dikarya</taxon>
        <taxon>Ascomycota</taxon>
        <taxon>Saccharomycotina</taxon>
        <taxon>Pichiomycetes</taxon>
        <taxon>Pichiales</taxon>
        <taxon>Pichiaceae</taxon>
        <taxon>Brettanomyces</taxon>
    </lineage>
</organism>
<dbReference type="PROSITE" id="PS51651">
    <property type="entry name" value="DOCKER"/>
    <property type="match status" value="1"/>
</dbReference>
<dbReference type="GO" id="GO:0031267">
    <property type="term" value="F:small GTPase binding"/>
    <property type="evidence" value="ECO:0007669"/>
    <property type="project" value="TreeGrafter"/>
</dbReference>